<dbReference type="InterPro" id="IPR012495">
    <property type="entry name" value="TadE-like_dom"/>
</dbReference>
<dbReference type="RefSeq" id="WP_064242000.1">
    <property type="nucleotide sequence ID" value="NZ_LPUX01000055.1"/>
</dbReference>
<dbReference type="Proteomes" id="UP000094025">
    <property type="component" value="Unassembled WGS sequence"/>
</dbReference>
<comment type="caution">
    <text evidence="3">The sequence shown here is derived from an EMBL/GenBank/DDBJ whole genome shotgun (WGS) entry which is preliminary data.</text>
</comment>
<dbReference type="OrthoDB" id="7349713at2"/>
<keyword evidence="1" id="KW-0812">Transmembrane</keyword>
<feature type="transmembrane region" description="Helical" evidence="1">
    <location>
        <begin position="21"/>
        <end position="48"/>
    </location>
</feature>
<evidence type="ECO:0000259" key="2">
    <source>
        <dbReference type="Pfam" id="PF07811"/>
    </source>
</evidence>
<dbReference type="AlphaFoldDB" id="A0A178XXJ9"/>
<gene>
    <name evidence="3" type="ORF">AU381_09960</name>
</gene>
<keyword evidence="1" id="KW-1133">Transmembrane helix</keyword>
<feature type="domain" description="TadE-like" evidence="2">
    <location>
        <begin position="19"/>
        <end position="61"/>
    </location>
</feature>
<keyword evidence="4" id="KW-1185">Reference proteome</keyword>
<evidence type="ECO:0000313" key="3">
    <source>
        <dbReference type="EMBL" id="OAP39864.1"/>
    </source>
</evidence>
<accession>A0A178XXJ9</accession>
<evidence type="ECO:0000256" key="1">
    <source>
        <dbReference type="SAM" id="Phobius"/>
    </source>
</evidence>
<evidence type="ECO:0000313" key="4">
    <source>
        <dbReference type="Proteomes" id="UP000094025"/>
    </source>
</evidence>
<proteinExistence type="predicted"/>
<dbReference type="Pfam" id="PF07811">
    <property type="entry name" value="TadE"/>
    <property type="match status" value="1"/>
</dbReference>
<name>A0A178XXJ9_9HYPH</name>
<dbReference type="STRING" id="1472378.AU381_09960"/>
<dbReference type="EMBL" id="LPUX01000055">
    <property type="protein sequence ID" value="OAP39864.1"/>
    <property type="molecule type" value="Genomic_DNA"/>
</dbReference>
<keyword evidence="1" id="KW-0472">Membrane</keyword>
<reference evidence="3 4" key="1">
    <citation type="journal article" date="2016" name="Int. J. Syst. Evol. Microbiol.">
        <title>Ensifer glycinis sp. nov., an novel rhizobial species associated with Glycine spp.</title>
        <authorList>
            <person name="Yan H."/>
            <person name="Yan J."/>
            <person name="Sui X.H."/>
            <person name="Wang E.T."/>
            <person name="Chen W.X."/>
            <person name="Zhang X.X."/>
            <person name="Chen W.F."/>
        </authorList>
    </citation>
    <scope>NUCLEOTIDE SEQUENCE [LARGE SCALE GENOMIC DNA]</scope>
    <source>
        <strain evidence="3 4">CCBAU 23380</strain>
    </source>
</reference>
<protein>
    <submittedName>
        <fullName evidence="3">Pilus assembly protein TadG</fullName>
    </submittedName>
</protein>
<sequence length="176" mass="18889">MRRQSKITVLRRLLRDRSGVAAIEFALLALPLFTIIFGILELGAMFFIDSALDAAVHKAARLIKTGRAAEGNMTLTGFKTEVCGNLLYVLDCGDKLLVAVDTLTDSSSSGAMKAINSSGTVSITEGFEIGKGSDYVMVQAFLPWKPIVNLYSLSSSTLADGSYLMGASVLLRNEPF</sequence>
<organism evidence="3 4">
    <name type="scientific">Sinorhizobium glycinis</name>
    <dbReference type="NCBI Taxonomy" id="1472378"/>
    <lineage>
        <taxon>Bacteria</taxon>
        <taxon>Pseudomonadati</taxon>
        <taxon>Pseudomonadota</taxon>
        <taxon>Alphaproteobacteria</taxon>
        <taxon>Hyphomicrobiales</taxon>
        <taxon>Rhizobiaceae</taxon>
        <taxon>Sinorhizobium/Ensifer group</taxon>
        <taxon>Sinorhizobium</taxon>
    </lineage>
</organism>